<dbReference type="EMBL" id="JAZHPM010000040">
    <property type="protein sequence ID" value="MEF2293770.1"/>
    <property type="molecule type" value="Genomic_DNA"/>
</dbReference>
<proteinExistence type="predicted"/>
<protein>
    <recommendedName>
        <fullName evidence="3">Transposase</fullName>
    </recommendedName>
</protein>
<gene>
    <name evidence="1" type="ORF">V2W34_17385</name>
</gene>
<accession>A0ABU7VJB9</accession>
<evidence type="ECO:0000313" key="2">
    <source>
        <dbReference type="Proteomes" id="UP001356080"/>
    </source>
</evidence>
<comment type="caution">
    <text evidence="1">The sequence shown here is derived from an EMBL/GenBank/DDBJ whole genome shotgun (WGS) entry which is preliminary data.</text>
</comment>
<keyword evidence="2" id="KW-1185">Reference proteome</keyword>
<evidence type="ECO:0008006" key="3">
    <source>
        <dbReference type="Google" id="ProtNLM"/>
    </source>
</evidence>
<sequence>MQISEVSPSKPSKKRRSEDVLIKNLKNRIKVIRRRKRTFKEQVHLGVYETWQTVLALLYVL</sequence>
<dbReference type="Proteomes" id="UP001356080">
    <property type="component" value="Unassembled WGS sequence"/>
</dbReference>
<evidence type="ECO:0000313" key="1">
    <source>
        <dbReference type="EMBL" id="MEF2293770.1"/>
    </source>
</evidence>
<name>A0ABU7VJB9_9BACI</name>
<organism evidence="1 2">
    <name type="scientific">Virgibacillus dokdonensis</name>
    <dbReference type="NCBI Taxonomy" id="302167"/>
    <lineage>
        <taxon>Bacteria</taxon>
        <taxon>Bacillati</taxon>
        <taxon>Bacillota</taxon>
        <taxon>Bacilli</taxon>
        <taxon>Bacillales</taxon>
        <taxon>Bacillaceae</taxon>
        <taxon>Virgibacillus</taxon>
    </lineage>
</organism>
<reference evidence="1 2" key="1">
    <citation type="submission" date="2024-01" db="EMBL/GenBank/DDBJ databases">
        <title>Survival strategy associated with biotechnological potential of Virgibacillus dokdonensis T4.6 isolated from salt-fermented shrimp paste.</title>
        <authorList>
            <person name="Doan T.V."/>
            <person name="Quach N.T."/>
            <person name="Phi Q.-T."/>
        </authorList>
    </citation>
    <scope>NUCLEOTIDE SEQUENCE [LARGE SCALE GENOMIC DNA]</scope>
    <source>
        <strain evidence="1 2">T4.6</strain>
    </source>
</reference>